<feature type="domain" description="BHLH" evidence="7">
    <location>
        <begin position="269"/>
        <end position="319"/>
    </location>
</feature>
<dbReference type="PROSITE" id="PS50888">
    <property type="entry name" value="BHLH"/>
    <property type="match status" value="1"/>
</dbReference>
<evidence type="ECO:0000256" key="5">
    <source>
        <dbReference type="ARBA" id="ARBA00023242"/>
    </source>
</evidence>
<feature type="region of interest" description="Disordered" evidence="6">
    <location>
        <begin position="1"/>
        <end position="29"/>
    </location>
</feature>
<feature type="region of interest" description="Disordered" evidence="6">
    <location>
        <begin position="143"/>
        <end position="258"/>
    </location>
</feature>
<gene>
    <name evidence="8" type="ORF">EZV62_021738</name>
</gene>
<keyword evidence="9" id="KW-1185">Reference proteome</keyword>
<dbReference type="PANTHER" id="PTHR12565:SF312">
    <property type="entry name" value="TRANSCRIPTION FACTOR BHLH74"/>
    <property type="match status" value="1"/>
</dbReference>
<evidence type="ECO:0000256" key="3">
    <source>
        <dbReference type="ARBA" id="ARBA00023125"/>
    </source>
</evidence>
<feature type="compositionally biased region" description="Basic and acidic residues" evidence="6">
    <location>
        <begin position="210"/>
        <end position="232"/>
    </location>
</feature>
<dbReference type="Proteomes" id="UP000323000">
    <property type="component" value="Chromosome 10"/>
</dbReference>
<dbReference type="InterPro" id="IPR036638">
    <property type="entry name" value="HLH_DNA-bd_sf"/>
</dbReference>
<dbReference type="EMBL" id="VAHF01000010">
    <property type="protein sequence ID" value="TXG52569.1"/>
    <property type="molecule type" value="Genomic_DNA"/>
</dbReference>
<keyword evidence="3" id="KW-0238">DNA-binding</keyword>
<keyword evidence="4" id="KW-0804">Transcription</keyword>
<dbReference type="AlphaFoldDB" id="A0A5C7H767"/>
<keyword evidence="5" id="KW-0539">Nucleus</keyword>
<evidence type="ECO:0000256" key="6">
    <source>
        <dbReference type="SAM" id="MobiDB-lite"/>
    </source>
</evidence>
<sequence length="467" mass="51060">MGGGGDNDDMGFQHRNEGSMNCPSSGMNTNPMPHKVSGMAMSSVSMYNKSPSGGDHHFFGSGWDPIVSLSQNENFGVSSMVTHGEFATAPYPVVMESQGISGTSHLSQYHPSDSSFVELVPKISCFGSGNFTDMVSSYGLHESVQTANSRRPPNYAPNKEGGIERTSTNVAHSYEDRQLPEETDIGASPNGKRRKQAPESDSPFNPNKNAPEELQKDPSGESSGEKKSKSEHNTIANLRGKQASKQAKDNSHSEEAPKEYIHVRAKRGQATNSHSLAERVRREKISERMRLLQELVPGCNKITGKAVMLDEIINYVQSLQQQVEFLSMKLATVNPELNIDIERILSKDILHSRSGGVPILGFSPGMNSSQPYPHGLFPGTMPSIPSTNPQFPTLSQNVLDHELQSLFQMGFDSSSAVDSLGPNGNCQPIQQFNYTLKIIIFLTLAFYCFLRRAVEAGALKFGKIKGF</sequence>
<feature type="compositionally biased region" description="Basic and acidic residues" evidence="6">
    <location>
        <begin position="246"/>
        <end position="258"/>
    </location>
</feature>
<keyword evidence="2" id="KW-0805">Transcription regulation</keyword>
<dbReference type="GO" id="GO:0003677">
    <property type="term" value="F:DNA binding"/>
    <property type="evidence" value="ECO:0007669"/>
    <property type="project" value="UniProtKB-KW"/>
</dbReference>
<evidence type="ECO:0000313" key="8">
    <source>
        <dbReference type="EMBL" id="TXG52569.1"/>
    </source>
</evidence>
<dbReference type="GO" id="GO:0005634">
    <property type="term" value="C:nucleus"/>
    <property type="evidence" value="ECO:0007669"/>
    <property type="project" value="UniProtKB-SubCell"/>
</dbReference>
<dbReference type="InterPro" id="IPR011598">
    <property type="entry name" value="bHLH_dom"/>
</dbReference>
<name>A0A5C7H767_9ROSI</name>
<organism evidence="8 9">
    <name type="scientific">Acer yangbiense</name>
    <dbReference type="NCBI Taxonomy" id="1000413"/>
    <lineage>
        <taxon>Eukaryota</taxon>
        <taxon>Viridiplantae</taxon>
        <taxon>Streptophyta</taxon>
        <taxon>Embryophyta</taxon>
        <taxon>Tracheophyta</taxon>
        <taxon>Spermatophyta</taxon>
        <taxon>Magnoliopsida</taxon>
        <taxon>eudicotyledons</taxon>
        <taxon>Gunneridae</taxon>
        <taxon>Pentapetalae</taxon>
        <taxon>rosids</taxon>
        <taxon>malvids</taxon>
        <taxon>Sapindales</taxon>
        <taxon>Sapindaceae</taxon>
        <taxon>Hippocastanoideae</taxon>
        <taxon>Acereae</taxon>
        <taxon>Acer</taxon>
    </lineage>
</organism>
<dbReference type="OrthoDB" id="1609391at2759"/>
<dbReference type="PANTHER" id="PTHR12565">
    <property type="entry name" value="STEROL REGULATORY ELEMENT-BINDING PROTEIN"/>
    <property type="match status" value="1"/>
</dbReference>
<dbReference type="CDD" id="cd18919">
    <property type="entry name" value="bHLH_AtBPE_like"/>
    <property type="match status" value="1"/>
</dbReference>
<comment type="caution">
    <text evidence="8">The sequence shown here is derived from an EMBL/GenBank/DDBJ whole genome shotgun (WGS) entry which is preliminary data.</text>
</comment>
<dbReference type="SMART" id="SM00353">
    <property type="entry name" value="HLH"/>
    <property type="match status" value="1"/>
</dbReference>
<evidence type="ECO:0000313" key="9">
    <source>
        <dbReference type="Proteomes" id="UP000323000"/>
    </source>
</evidence>
<dbReference type="GO" id="GO:0046983">
    <property type="term" value="F:protein dimerization activity"/>
    <property type="evidence" value="ECO:0007669"/>
    <property type="project" value="InterPro"/>
</dbReference>
<protein>
    <recommendedName>
        <fullName evidence="7">BHLH domain-containing protein</fullName>
    </recommendedName>
</protein>
<dbReference type="SUPFAM" id="SSF47459">
    <property type="entry name" value="HLH, helix-loop-helix DNA-binding domain"/>
    <property type="match status" value="1"/>
</dbReference>
<accession>A0A5C7H767</accession>
<dbReference type="Pfam" id="PF00010">
    <property type="entry name" value="HLH"/>
    <property type="match status" value="1"/>
</dbReference>
<feature type="compositionally biased region" description="Polar residues" evidence="6">
    <location>
        <begin position="18"/>
        <end position="29"/>
    </location>
</feature>
<dbReference type="FunFam" id="4.10.280.10:FF:000002">
    <property type="entry name" value="Basic helix-loop-helix transcription factor"/>
    <property type="match status" value="1"/>
</dbReference>
<evidence type="ECO:0000256" key="4">
    <source>
        <dbReference type="ARBA" id="ARBA00023163"/>
    </source>
</evidence>
<evidence type="ECO:0000259" key="7">
    <source>
        <dbReference type="PROSITE" id="PS50888"/>
    </source>
</evidence>
<comment type="subcellular location">
    <subcellularLocation>
        <location evidence="1">Nucleus</location>
    </subcellularLocation>
</comment>
<evidence type="ECO:0000256" key="2">
    <source>
        <dbReference type="ARBA" id="ARBA00023015"/>
    </source>
</evidence>
<evidence type="ECO:0000256" key="1">
    <source>
        <dbReference type="ARBA" id="ARBA00004123"/>
    </source>
</evidence>
<dbReference type="GO" id="GO:0003700">
    <property type="term" value="F:DNA-binding transcription factor activity"/>
    <property type="evidence" value="ECO:0007669"/>
    <property type="project" value="TreeGrafter"/>
</dbReference>
<dbReference type="InterPro" id="IPR024097">
    <property type="entry name" value="bHLH_ZIP_TF"/>
</dbReference>
<reference evidence="9" key="1">
    <citation type="journal article" date="2019" name="Gigascience">
        <title>De novo genome assembly of the endangered Acer yangbiense, a plant species with extremely small populations endemic to Yunnan Province, China.</title>
        <authorList>
            <person name="Yang J."/>
            <person name="Wariss H.M."/>
            <person name="Tao L."/>
            <person name="Zhang R."/>
            <person name="Yun Q."/>
            <person name="Hollingsworth P."/>
            <person name="Dao Z."/>
            <person name="Luo G."/>
            <person name="Guo H."/>
            <person name="Ma Y."/>
            <person name="Sun W."/>
        </authorList>
    </citation>
    <scope>NUCLEOTIDE SEQUENCE [LARGE SCALE GENOMIC DNA]</scope>
    <source>
        <strain evidence="9">cv. Malutang</strain>
    </source>
</reference>
<dbReference type="Gene3D" id="4.10.280.10">
    <property type="entry name" value="Helix-loop-helix DNA-binding domain"/>
    <property type="match status" value="1"/>
</dbReference>
<proteinExistence type="predicted"/>